<dbReference type="InterPro" id="IPR036412">
    <property type="entry name" value="HAD-like_sf"/>
</dbReference>
<reference evidence="2" key="2">
    <citation type="journal article" date="2022" name="Front. Microbiol.">
        <title>Comparative Genomic Analysis Revealed Distinct Molecular Components and Organization of CO2-Concentrating Mechanism in Thermophilic Cyanobacteria.</title>
        <authorList>
            <person name="Tang J."/>
            <person name="Zhou H."/>
            <person name="Yao D."/>
            <person name="Riaz S."/>
            <person name="You D."/>
            <person name="Klepacz-Smolka A."/>
            <person name="Daroch M."/>
        </authorList>
    </citation>
    <scope>NUCLEOTIDE SEQUENCE [LARGE SCALE GENOMIC DNA]</scope>
    <source>
        <strain evidence="2">PCC 6715</strain>
    </source>
</reference>
<dbReference type="Pfam" id="PF00702">
    <property type="entry name" value="Hydrolase"/>
    <property type="match status" value="1"/>
</dbReference>
<organism evidence="1 2">
    <name type="scientific">Parathermosynechococcus lividus PCC 6715</name>
    <dbReference type="NCBI Taxonomy" id="1917166"/>
    <lineage>
        <taxon>Bacteria</taxon>
        <taxon>Bacillati</taxon>
        <taxon>Cyanobacteriota</taxon>
        <taxon>Cyanophyceae</taxon>
        <taxon>Acaryochloridales</taxon>
        <taxon>Thermosynechococcaceae</taxon>
        <taxon>Parathermosynechococcus</taxon>
    </lineage>
</organism>
<dbReference type="SFLD" id="SFLDS00003">
    <property type="entry name" value="Haloacid_Dehalogenase"/>
    <property type="match status" value="1"/>
</dbReference>
<dbReference type="RefSeq" id="WP_198406150.1">
    <property type="nucleotide sequence ID" value="NZ_CP018092.1"/>
</dbReference>
<dbReference type="KEGG" id="slw:BRW62_03880"/>
<dbReference type="NCBIfam" id="TIGR01549">
    <property type="entry name" value="HAD-SF-IA-v1"/>
    <property type="match status" value="1"/>
</dbReference>
<dbReference type="Proteomes" id="UP000231057">
    <property type="component" value="Chromosome"/>
</dbReference>
<gene>
    <name evidence="1" type="ORF">BRW62_03880</name>
</gene>
<dbReference type="Gene3D" id="3.40.50.1000">
    <property type="entry name" value="HAD superfamily/HAD-like"/>
    <property type="match status" value="1"/>
</dbReference>
<dbReference type="EMBL" id="CP018092">
    <property type="protein sequence ID" value="ATS18028.1"/>
    <property type="molecule type" value="Genomic_DNA"/>
</dbReference>
<protein>
    <submittedName>
        <fullName evidence="1">Hydrolase</fullName>
    </submittedName>
</protein>
<dbReference type="AlphaFoldDB" id="A0A2D2Q0L6"/>
<dbReference type="CDD" id="cd16415">
    <property type="entry name" value="HAD_dREG-2_like"/>
    <property type="match status" value="1"/>
</dbReference>
<evidence type="ECO:0000313" key="2">
    <source>
        <dbReference type="Proteomes" id="UP000231057"/>
    </source>
</evidence>
<dbReference type="InterPro" id="IPR011949">
    <property type="entry name" value="HAD-SF_hydro_IA_REG-2-like"/>
</dbReference>
<dbReference type="GO" id="GO:0016787">
    <property type="term" value="F:hydrolase activity"/>
    <property type="evidence" value="ECO:0007669"/>
    <property type="project" value="UniProtKB-KW"/>
</dbReference>
<dbReference type="SFLD" id="SFLDG01129">
    <property type="entry name" value="C1.5:_HAD__Beta-PGM__Phosphata"/>
    <property type="match status" value="1"/>
</dbReference>
<keyword evidence="1" id="KW-0378">Hydrolase</keyword>
<evidence type="ECO:0000313" key="1">
    <source>
        <dbReference type="EMBL" id="ATS18028.1"/>
    </source>
</evidence>
<dbReference type="InterPro" id="IPR023214">
    <property type="entry name" value="HAD_sf"/>
</dbReference>
<dbReference type="InterPro" id="IPR006439">
    <property type="entry name" value="HAD-SF_hydro_IA"/>
</dbReference>
<dbReference type="PANTHER" id="PTHR46191">
    <property type="match status" value="1"/>
</dbReference>
<sequence>MIALPTPTLIALDAVGTLFGLKESVGAVYARFAAKGGISVSAAALDQAFFSAFQAAPPCAFAHVAAADRPRAEFAWWQAVAADTFARAGVLDQFEDFRGFFAPVFSYYATAAPWHLYPEVSTVLELWHQQGIPLVIISNFDSRLYGLLKQLGLAPFFSAVVISSEVGAAKPDPAIFERAIAPYGISPQQAWHIGDSWQDDVLGAQAAQLQPIWLRRATPLLPDSGIEHPNSVVQITDLRELNAILGCSATS</sequence>
<accession>A0A2D2Q0L6</accession>
<dbReference type="PANTHER" id="PTHR46191:SF2">
    <property type="entry name" value="HALOACID DEHALOGENASE-LIKE HYDROLASE DOMAIN-CONTAINING PROTEIN 3"/>
    <property type="match status" value="1"/>
</dbReference>
<keyword evidence="2" id="KW-1185">Reference proteome</keyword>
<dbReference type="InterPro" id="IPR044924">
    <property type="entry name" value="HAD-SF_hydro_IA_REG-2-like_cap"/>
</dbReference>
<name>A0A2D2Q0L6_PARLV</name>
<dbReference type="Gene3D" id="1.10.150.720">
    <property type="entry name" value="Haloacid dehalogenase-like hydrolase"/>
    <property type="match status" value="1"/>
</dbReference>
<reference evidence="1 2" key="1">
    <citation type="submission" date="2016-11" db="EMBL/GenBank/DDBJ databases">
        <title>Complete genome sequence of thermophilic cyanobacteria strain Synechococcus sp. PCC6715.</title>
        <authorList>
            <person name="Tang J."/>
            <person name="Daroch M."/>
            <person name="Liang Y."/>
            <person name="Jiang D."/>
            <person name="Shah M."/>
        </authorList>
    </citation>
    <scope>NUCLEOTIDE SEQUENCE [LARGE SCALE GENOMIC DNA]</scope>
    <source>
        <strain evidence="1 2">PCC 6715</strain>
    </source>
</reference>
<dbReference type="NCBIfam" id="TIGR02252">
    <property type="entry name" value="DREG-2"/>
    <property type="match status" value="1"/>
</dbReference>
<proteinExistence type="predicted"/>
<dbReference type="InterPro" id="IPR051828">
    <property type="entry name" value="HAD-like_hydrolase_domain"/>
</dbReference>
<dbReference type="SUPFAM" id="SSF56784">
    <property type="entry name" value="HAD-like"/>
    <property type="match status" value="1"/>
</dbReference>